<evidence type="ECO:0000313" key="2">
    <source>
        <dbReference type="Proteomes" id="UP000038010"/>
    </source>
</evidence>
<dbReference type="Proteomes" id="UP000038010">
    <property type="component" value="Unassembled WGS sequence"/>
</dbReference>
<dbReference type="GeneID" id="28737008"/>
<dbReference type="RefSeq" id="XP_017994248.1">
    <property type="nucleotide sequence ID" value="XM_018145128.1"/>
</dbReference>
<gene>
    <name evidence="1" type="ORF">AB675_4954</name>
</gene>
<name>A0A0N1HG39_9EURO</name>
<dbReference type="EMBL" id="LFJN01000072">
    <property type="protein sequence ID" value="KPI34285.1"/>
    <property type="molecule type" value="Genomic_DNA"/>
</dbReference>
<accession>A0A0N1HG39</accession>
<reference evidence="1 2" key="1">
    <citation type="submission" date="2015-06" db="EMBL/GenBank/DDBJ databases">
        <title>Draft genome of the ant-associated black yeast Phialophora attae CBS 131958.</title>
        <authorList>
            <person name="Moreno L.F."/>
            <person name="Stielow B.J."/>
            <person name="de Hoog S."/>
            <person name="Vicente V.A."/>
            <person name="Weiss V.A."/>
            <person name="de Vries M."/>
            <person name="Cruz L.M."/>
            <person name="Souza E.M."/>
        </authorList>
    </citation>
    <scope>NUCLEOTIDE SEQUENCE [LARGE SCALE GENOMIC DNA]</scope>
    <source>
        <strain evidence="1 2">CBS 131958</strain>
    </source>
</reference>
<proteinExistence type="predicted"/>
<dbReference type="VEuPathDB" id="FungiDB:AB675_4954"/>
<protein>
    <submittedName>
        <fullName evidence="1">Uncharacterized protein</fullName>
    </submittedName>
</protein>
<dbReference type="AlphaFoldDB" id="A0A0N1HG39"/>
<evidence type="ECO:0000313" key="1">
    <source>
        <dbReference type="EMBL" id="KPI34285.1"/>
    </source>
</evidence>
<keyword evidence="2" id="KW-1185">Reference proteome</keyword>
<organism evidence="1 2">
    <name type="scientific">Cyphellophora attinorum</name>
    <dbReference type="NCBI Taxonomy" id="1664694"/>
    <lineage>
        <taxon>Eukaryota</taxon>
        <taxon>Fungi</taxon>
        <taxon>Dikarya</taxon>
        <taxon>Ascomycota</taxon>
        <taxon>Pezizomycotina</taxon>
        <taxon>Eurotiomycetes</taxon>
        <taxon>Chaetothyriomycetidae</taxon>
        <taxon>Chaetothyriales</taxon>
        <taxon>Cyphellophoraceae</taxon>
        <taxon>Cyphellophora</taxon>
    </lineage>
</organism>
<sequence>MTSWFRPTQLTMDQGRLSPIMELETRFPVHTSRSAAPSEFHDECNRPITKTKGYYFGQEALVNRLDRLEHQQIHTKTLKDRLDQLEQKTLRAQIGQQKRLEQLERDVEQTFALFENEFDGRLERMEQEISQQMAAVKKEVLGVIKKWADGVCDAIAERNAVVREELSK</sequence>
<comment type="caution">
    <text evidence="1">The sequence shown here is derived from an EMBL/GenBank/DDBJ whole genome shotgun (WGS) entry which is preliminary data.</text>
</comment>